<keyword evidence="7" id="KW-1185">Reference proteome</keyword>
<dbReference type="GO" id="GO:1900378">
    <property type="term" value="P:positive regulation of secondary metabolite biosynthetic process"/>
    <property type="evidence" value="ECO:0007669"/>
    <property type="project" value="TreeGrafter"/>
</dbReference>
<accession>A0A0H3EQ88</accession>
<evidence type="ECO:0000256" key="1">
    <source>
        <dbReference type="ARBA" id="ARBA00022723"/>
    </source>
</evidence>
<feature type="domain" description="Zinc finger DksA/TraR C4-type" evidence="5">
    <location>
        <begin position="38"/>
        <end position="67"/>
    </location>
</feature>
<dbReference type="HOGENOM" id="CLU_158637_1_1_6"/>
<dbReference type="Proteomes" id="UP000008614">
    <property type="component" value="Chromosome"/>
</dbReference>
<sequence>MKADWVDEAQEVTQLMVDSQIERIRSSLISPAISSADCERCGHEIPEARRRAVPGVRLCVECQSIAEFRLRVGYGGYDES</sequence>
<dbReference type="SUPFAM" id="SSF57716">
    <property type="entry name" value="Glucocorticoid receptor-like (DNA-binding domain)"/>
    <property type="match status" value="1"/>
</dbReference>
<evidence type="ECO:0000259" key="5">
    <source>
        <dbReference type="Pfam" id="PF01258"/>
    </source>
</evidence>
<dbReference type="KEGG" id="eln:NRG857_20760"/>
<name>A0A0H3EQ88_ECO8N</name>
<dbReference type="GO" id="GO:0008270">
    <property type="term" value="F:zinc ion binding"/>
    <property type="evidence" value="ECO:0007669"/>
    <property type="project" value="UniProtKB-KW"/>
</dbReference>
<dbReference type="NCBIfam" id="TIGR02419">
    <property type="entry name" value="C4_traR_proteo"/>
    <property type="match status" value="1"/>
</dbReference>
<gene>
    <name evidence="6" type="ordered locus">NRG857_20760</name>
</gene>
<dbReference type="InterPro" id="IPR020460">
    <property type="entry name" value="Znf_C4-type_bac"/>
</dbReference>
<dbReference type="PANTHER" id="PTHR38777">
    <property type="entry name" value="FELS-2 PROPHAGE PROTEIN"/>
    <property type="match status" value="1"/>
</dbReference>
<dbReference type="InterPro" id="IPR012783">
    <property type="entry name" value="Znf_C4_TraR"/>
</dbReference>
<dbReference type="PANTHER" id="PTHR38777:SF1">
    <property type="entry name" value="DNAK SUPPRESSOR PROTEIN"/>
    <property type="match status" value="1"/>
</dbReference>
<evidence type="ECO:0000256" key="2">
    <source>
        <dbReference type="ARBA" id="ARBA00022771"/>
    </source>
</evidence>
<evidence type="ECO:0000313" key="7">
    <source>
        <dbReference type="Proteomes" id="UP000008614"/>
    </source>
</evidence>
<keyword evidence="3" id="KW-0862">Zinc</keyword>
<protein>
    <submittedName>
        <fullName evidence="6">Conjugal transfer protein TraR</fullName>
    </submittedName>
</protein>
<dbReference type="PRINTS" id="PR00618">
    <property type="entry name" value="DKSAZNFINGER"/>
</dbReference>
<dbReference type="RefSeq" id="WP_000642589.1">
    <property type="nucleotide sequence ID" value="NC_017634.1"/>
</dbReference>
<evidence type="ECO:0000256" key="3">
    <source>
        <dbReference type="ARBA" id="ARBA00022833"/>
    </source>
</evidence>
<dbReference type="InterPro" id="IPR000962">
    <property type="entry name" value="Znf_DskA_TraR"/>
</dbReference>
<evidence type="ECO:0000256" key="4">
    <source>
        <dbReference type="PROSITE-ProRule" id="PRU00510"/>
    </source>
</evidence>
<dbReference type="EMBL" id="CP001855">
    <property type="protein sequence ID" value="ADR29560.1"/>
    <property type="molecule type" value="Genomic_DNA"/>
</dbReference>
<proteinExistence type="predicted"/>
<dbReference type="Pfam" id="PF01258">
    <property type="entry name" value="zf-dskA_traR"/>
    <property type="match status" value="1"/>
</dbReference>
<dbReference type="PROSITE" id="PS51128">
    <property type="entry name" value="ZF_DKSA_2"/>
    <property type="match status" value="1"/>
</dbReference>
<keyword evidence="1" id="KW-0479">Metal-binding</keyword>
<feature type="zinc finger region" description="dksA C4-type" evidence="4">
    <location>
        <begin position="38"/>
        <end position="62"/>
    </location>
</feature>
<dbReference type="PATRIC" id="fig|685038.3.peg.4242"/>
<evidence type="ECO:0000313" key="6">
    <source>
        <dbReference type="EMBL" id="ADR29560.1"/>
    </source>
</evidence>
<organism evidence="6 7">
    <name type="scientific">Escherichia coli O83:H1 (strain NRG 857C / AIEC)</name>
    <dbReference type="NCBI Taxonomy" id="685038"/>
    <lineage>
        <taxon>Bacteria</taxon>
        <taxon>Pseudomonadati</taxon>
        <taxon>Pseudomonadota</taxon>
        <taxon>Gammaproteobacteria</taxon>
        <taxon>Enterobacterales</taxon>
        <taxon>Enterobacteriaceae</taxon>
        <taxon>Escherichia</taxon>
    </lineage>
</organism>
<dbReference type="PROSITE" id="PS01102">
    <property type="entry name" value="ZF_DKSA_1"/>
    <property type="match status" value="1"/>
</dbReference>
<keyword evidence="2" id="KW-0863">Zinc-finger</keyword>
<dbReference type="Gene3D" id="1.20.120.910">
    <property type="entry name" value="DksA, coiled-coil domain"/>
    <property type="match status" value="1"/>
</dbReference>
<reference evidence="6 7" key="1">
    <citation type="journal article" date="2010" name="BMC Genomics">
        <title>Genome sequence of adherent-invasive Escherichia coli and comparative genomic analysis with other E. coli pathotypes.</title>
        <authorList>
            <person name="Nash J.H."/>
            <person name="Villegas A."/>
            <person name="Kropinski A.M."/>
            <person name="Aguilar-Valenzuela R."/>
            <person name="Konczy P."/>
            <person name="Mascarenhas M."/>
            <person name="Ziebell K."/>
            <person name="Torres A.G."/>
            <person name="Karmali M.A."/>
            <person name="Coombes B.K."/>
        </authorList>
    </citation>
    <scope>NUCLEOTIDE SEQUENCE [LARGE SCALE GENOMIC DNA]</scope>
    <source>
        <strain evidence="7">NRG 857C / AIEC</strain>
    </source>
</reference>
<dbReference type="AlphaFoldDB" id="A0A0H3EQ88"/>
<dbReference type="InterPro" id="IPR020458">
    <property type="entry name" value="Znf_DskA_TraR_CS"/>
</dbReference>